<protein>
    <submittedName>
        <fullName evidence="1">Uncharacterized protein</fullName>
    </submittedName>
</protein>
<dbReference type="Proteomes" id="UP001497680">
    <property type="component" value="Unassembled WGS sequence"/>
</dbReference>
<sequence length="239" mass="26902">MVIAALPTTSGRGLPPVTRPRTRFPATTIMNIFTGLNSTIWNSDNWDTWWDGAGLCDIQIYLQQALYTAFAASIFAIIHHLAEQIRLDCATCEDAPALASPARHVSNSHANQKQQLVFIFRNPTSPSKISLEALDSPQLWRTSAQAPRTVTVQAKRPLRDTSTAKKKSQPFSNFLRGGLMSSIILNRKYSNSDIFVLDDLCWHFLHSQETNSTRLKSSQPKRIHLQHYELLPVTFNSHC</sequence>
<organism evidence="1 2">
    <name type="scientific">Hypoxylon rubiginosum</name>
    <dbReference type="NCBI Taxonomy" id="110542"/>
    <lineage>
        <taxon>Eukaryota</taxon>
        <taxon>Fungi</taxon>
        <taxon>Dikarya</taxon>
        <taxon>Ascomycota</taxon>
        <taxon>Pezizomycotina</taxon>
        <taxon>Sordariomycetes</taxon>
        <taxon>Xylariomycetidae</taxon>
        <taxon>Xylariales</taxon>
        <taxon>Hypoxylaceae</taxon>
        <taxon>Hypoxylon</taxon>
    </lineage>
</organism>
<keyword evidence="2" id="KW-1185">Reference proteome</keyword>
<name>A0ACC0D9N4_9PEZI</name>
<gene>
    <name evidence="1" type="ORF">F4821DRAFT_276090</name>
</gene>
<dbReference type="EMBL" id="MU394296">
    <property type="protein sequence ID" value="KAI6089226.1"/>
    <property type="molecule type" value="Genomic_DNA"/>
</dbReference>
<accession>A0ACC0D9N4</accession>
<evidence type="ECO:0000313" key="1">
    <source>
        <dbReference type="EMBL" id="KAI6089226.1"/>
    </source>
</evidence>
<reference evidence="1 2" key="1">
    <citation type="journal article" date="2022" name="New Phytol.">
        <title>Ecological generalism drives hyperdiversity of secondary metabolite gene clusters in xylarialean endophytes.</title>
        <authorList>
            <person name="Franco M.E.E."/>
            <person name="Wisecaver J.H."/>
            <person name="Arnold A.E."/>
            <person name="Ju Y.M."/>
            <person name="Slot J.C."/>
            <person name="Ahrendt S."/>
            <person name="Moore L.P."/>
            <person name="Eastman K.E."/>
            <person name="Scott K."/>
            <person name="Konkel Z."/>
            <person name="Mondo S.J."/>
            <person name="Kuo A."/>
            <person name="Hayes R.D."/>
            <person name="Haridas S."/>
            <person name="Andreopoulos B."/>
            <person name="Riley R."/>
            <person name="LaButti K."/>
            <person name="Pangilinan J."/>
            <person name="Lipzen A."/>
            <person name="Amirebrahimi M."/>
            <person name="Yan J."/>
            <person name="Adam C."/>
            <person name="Keymanesh K."/>
            <person name="Ng V."/>
            <person name="Louie K."/>
            <person name="Northen T."/>
            <person name="Drula E."/>
            <person name="Henrissat B."/>
            <person name="Hsieh H.M."/>
            <person name="Youens-Clark K."/>
            <person name="Lutzoni F."/>
            <person name="Miadlikowska J."/>
            <person name="Eastwood D.C."/>
            <person name="Hamelin R.C."/>
            <person name="Grigoriev I.V."/>
            <person name="U'Ren J.M."/>
        </authorList>
    </citation>
    <scope>NUCLEOTIDE SEQUENCE [LARGE SCALE GENOMIC DNA]</scope>
    <source>
        <strain evidence="1 2">ER1909</strain>
    </source>
</reference>
<comment type="caution">
    <text evidence="1">The sequence shown here is derived from an EMBL/GenBank/DDBJ whole genome shotgun (WGS) entry which is preliminary data.</text>
</comment>
<evidence type="ECO:0000313" key="2">
    <source>
        <dbReference type="Proteomes" id="UP001497680"/>
    </source>
</evidence>
<proteinExistence type="predicted"/>